<dbReference type="InterPro" id="IPR002869">
    <property type="entry name" value="Pyrv_flavodox_OxRed_cen"/>
</dbReference>
<dbReference type="GO" id="GO:0006979">
    <property type="term" value="P:response to oxidative stress"/>
    <property type="evidence" value="ECO:0007669"/>
    <property type="project" value="TreeGrafter"/>
</dbReference>
<dbReference type="NCBIfam" id="TIGR03710">
    <property type="entry name" value="OAFO_sf"/>
    <property type="match status" value="1"/>
</dbReference>
<feature type="domain" description="Pyruvate:ferredoxin oxidoreductase core" evidence="4">
    <location>
        <begin position="481"/>
        <end position="552"/>
    </location>
</feature>
<dbReference type="EMBL" id="UPPP01000063">
    <property type="protein sequence ID" value="VBB06356.1"/>
    <property type="molecule type" value="Genomic_DNA"/>
</dbReference>
<dbReference type="AlphaFoldDB" id="A0A498R1A1"/>
<dbReference type="InterPro" id="IPR002880">
    <property type="entry name" value="Pyrv_Fd/Flavodoxin_OxRdtase_N"/>
</dbReference>
<dbReference type="RefSeq" id="WP_122627309.1">
    <property type="nucleotide sequence ID" value="NZ_UPPP01000063.1"/>
</dbReference>
<dbReference type="InterPro" id="IPR033412">
    <property type="entry name" value="PFOR_II"/>
</dbReference>
<dbReference type="CDD" id="cd07034">
    <property type="entry name" value="TPP_PYR_PFOR_IOR-alpha_like"/>
    <property type="match status" value="1"/>
</dbReference>
<proteinExistence type="predicted"/>
<reference evidence="5 6" key="1">
    <citation type="submission" date="2018-06" db="EMBL/GenBank/DDBJ databases">
        <authorList>
            <person name="Strepis N."/>
        </authorList>
    </citation>
    <scope>NUCLEOTIDE SEQUENCE [LARGE SCALE GENOMIC DNA]</scope>
    <source>
        <strain evidence="5">LUCI</strain>
    </source>
</reference>
<dbReference type="Gene3D" id="3.40.50.970">
    <property type="match status" value="1"/>
</dbReference>
<dbReference type="SUPFAM" id="SSF52922">
    <property type="entry name" value="TK C-terminal domain-like"/>
    <property type="match status" value="1"/>
</dbReference>
<dbReference type="InterPro" id="IPR019752">
    <property type="entry name" value="Pyrv/ketoisovalerate_OxRed_cat"/>
</dbReference>
<dbReference type="GO" id="GO:0016903">
    <property type="term" value="F:oxidoreductase activity, acting on the aldehyde or oxo group of donors"/>
    <property type="evidence" value="ECO:0007669"/>
    <property type="project" value="InterPro"/>
</dbReference>
<feature type="domain" description="Pyruvate flavodoxin/ferredoxin oxidoreductase pyrimidine binding" evidence="3">
    <location>
        <begin position="210"/>
        <end position="371"/>
    </location>
</feature>
<dbReference type="Proteomes" id="UP000277811">
    <property type="component" value="Unassembled WGS sequence"/>
</dbReference>
<dbReference type="FunFam" id="3.40.50.970:FF:000022">
    <property type="entry name" value="2-oxoglutarate ferredoxin oxidoreductase alpha subunit"/>
    <property type="match status" value="1"/>
</dbReference>
<evidence type="ECO:0000256" key="1">
    <source>
        <dbReference type="ARBA" id="ARBA00023002"/>
    </source>
</evidence>
<dbReference type="InterPro" id="IPR050722">
    <property type="entry name" value="Pyruvate:ferred/Flavod_OxRd"/>
</dbReference>
<dbReference type="PANTHER" id="PTHR32154:SF20">
    <property type="entry name" value="2-OXOGLUTARATE OXIDOREDUCTASE SUBUNIT KORA"/>
    <property type="match status" value="1"/>
</dbReference>
<name>A0A498R1A1_9FIRM</name>
<dbReference type="InterPro" id="IPR009014">
    <property type="entry name" value="Transketo_C/PFOR_II"/>
</dbReference>
<organism evidence="5 6">
    <name type="scientific">Lucifera butyrica</name>
    <dbReference type="NCBI Taxonomy" id="1351585"/>
    <lineage>
        <taxon>Bacteria</taxon>
        <taxon>Bacillati</taxon>
        <taxon>Bacillota</taxon>
        <taxon>Negativicutes</taxon>
        <taxon>Veillonellales</taxon>
        <taxon>Veillonellaceae</taxon>
        <taxon>Lucifera</taxon>
    </lineage>
</organism>
<protein>
    <submittedName>
        <fullName evidence="5">Pyruvate ferredoxin/flavodoxin oxidoreductase</fullName>
    </submittedName>
</protein>
<dbReference type="SUPFAM" id="SSF52518">
    <property type="entry name" value="Thiamin diphosphate-binding fold (THDP-binding)"/>
    <property type="match status" value="1"/>
</dbReference>
<evidence type="ECO:0000259" key="2">
    <source>
        <dbReference type="Pfam" id="PF01558"/>
    </source>
</evidence>
<evidence type="ECO:0000313" key="6">
    <source>
        <dbReference type="Proteomes" id="UP000277811"/>
    </source>
</evidence>
<keyword evidence="5" id="KW-0670">Pyruvate</keyword>
<gene>
    <name evidence="5" type="ORF">LUCI_1587</name>
</gene>
<dbReference type="SUPFAM" id="SSF53323">
    <property type="entry name" value="Pyruvate-ferredoxin oxidoreductase, PFOR, domain III"/>
    <property type="match status" value="1"/>
</dbReference>
<keyword evidence="6" id="KW-1185">Reference proteome</keyword>
<keyword evidence="1" id="KW-0560">Oxidoreductase</keyword>
<sequence>MKQYYTCLFGGEAGYGVMSAGAMVGKGAGRNGLWSVVVNEYPSLIKGGLNSCLVRLADEPLHSYQEGLDFLGAMSQPAYDGFAAQVKKGGIILYDSGAVKVNPETAPDGVRLIPVGLVQSVPGDAARVMANSALLGAFCALTGFPQDILTQVMATEFPKAEVAQQNISLLTETYKRVAAGMAEQPKFPLAFSPGAERKMLLNGNDAIAMGAVQGGCQFAAGYPMTPGSSILVYLADHGPEYGLVFKQAEDEIAAMNMLIGASFAGARVIGATSGGGFSLMVEALGFAAQAELPVVMVEAQRGGPSTGLPTRTMQADLDFVTYASQGEFPRLVVAPGDIEECFYETCRLFNLTDKYQVPGIILTDKYLADTAFTRPHFDTSGLGISRGKLADETWLAANQPYKRYQLTADGVSVRAFPGQAGGRHIATSYTHGEDGFYSSGNREHAAAEPATTTAGIDKWYRKVPFMEADIPGVKLYGPAEAELTVIAWGSTKGAVLEAMEEACQDGMSVNFLQVLYMAPFPAQQMNRLLKTVKKSLLVEGNKTGQLGRMIRAYTGYKTDDSYLKYDSRPFVPAGILAKIKEVLA</sequence>
<dbReference type="Pfam" id="PF17147">
    <property type="entry name" value="PFOR_II"/>
    <property type="match status" value="1"/>
</dbReference>
<dbReference type="Gene3D" id="3.40.50.920">
    <property type="match status" value="1"/>
</dbReference>
<feature type="domain" description="Pyruvate/ketoisovalerate oxidoreductase catalytic" evidence="2">
    <location>
        <begin position="13"/>
        <end position="174"/>
    </location>
</feature>
<dbReference type="PANTHER" id="PTHR32154">
    <property type="entry name" value="PYRUVATE-FLAVODOXIN OXIDOREDUCTASE-RELATED"/>
    <property type="match status" value="1"/>
</dbReference>
<evidence type="ECO:0000313" key="5">
    <source>
        <dbReference type="EMBL" id="VBB06356.1"/>
    </source>
</evidence>
<accession>A0A498R1A1</accession>
<dbReference type="OrthoDB" id="9794954at2"/>
<dbReference type="InterPro" id="IPR022367">
    <property type="entry name" value="2-oxoacid/accept_OxRdtase_asu"/>
</dbReference>
<dbReference type="Pfam" id="PF01558">
    <property type="entry name" value="POR"/>
    <property type="match status" value="1"/>
</dbReference>
<evidence type="ECO:0000259" key="3">
    <source>
        <dbReference type="Pfam" id="PF01855"/>
    </source>
</evidence>
<evidence type="ECO:0000259" key="4">
    <source>
        <dbReference type="Pfam" id="PF17147"/>
    </source>
</evidence>
<dbReference type="Gene3D" id="3.40.920.10">
    <property type="entry name" value="Pyruvate-ferredoxin oxidoreductase, PFOR, domain III"/>
    <property type="match status" value="1"/>
</dbReference>
<dbReference type="InterPro" id="IPR029061">
    <property type="entry name" value="THDP-binding"/>
</dbReference>
<dbReference type="Pfam" id="PF01855">
    <property type="entry name" value="POR_N"/>
    <property type="match status" value="1"/>
</dbReference>